<accession>E2BYY9</accession>
<dbReference type="Gene3D" id="1.10.10.10">
    <property type="entry name" value="Winged helix-like DNA-binding domain superfamily/Winged helix DNA-binding domain"/>
    <property type="match status" value="1"/>
</dbReference>
<organism evidence="4">
    <name type="scientific">Harpegnathos saltator</name>
    <name type="common">Jerdon's jumping ant</name>
    <dbReference type="NCBI Taxonomy" id="610380"/>
    <lineage>
        <taxon>Eukaryota</taxon>
        <taxon>Metazoa</taxon>
        <taxon>Ecdysozoa</taxon>
        <taxon>Arthropoda</taxon>
        <taxon>Hexapoda</taxon>
        <taxon>Insecta</taxon>
        <taxon>Pterygota</taxon>
        <taxon>Neoptera</taxon>
        <taxon>Endopterygota</taxon>
        <taxon>Hymenoptera</taxon>
        <taxon>Apocrita</taxon>
        <taxon>Aculeata</taxon>
        <taxon>Formicoidea</taxon>
        <taxon>Formicidae</taxon>
        <taxon>Ponerinae</taxon>
        <taxon>Ponerini</taxon>
        <taxon>Harpegnathos</taxon>
    </lineage>
</organism>
<dbReference type="InterPro" id="IPR036388">
    <property type="entry name" value="WH-like_DNA-bd_sf"/>
</dbReference>
<dbReference type="OMA" id="NCSQRTV"/>
<evidence type="ECO:0000313" key="4">
    <source>
        <dbReference type="Proteomes" id="UP000008237"/>
    </source>
</evidence>
<dbReference type="Pfam" id="PF13565">
    <property type="entry name" value="HTH_32"/>
    <property type="match status" value="1"/>
</dbReference>
<dbReference type="GO" id="GO:0005634">
    <property type="term" value="C:nucleus"/>
    <property type="evidence" value="ECO:0007669"/>
    <property type="project" value="UniProtKB-SubCell"/>
</dbReference>
<dbReference type="InterPro" id="IPR009057">
    <property type="entry name" value="Homeodomain-like_sf"/>
</dbReference>
<feature type="compositionally biased region" description="Basic residues" evidence="2">
    <location>
        <begin position="166"/>
        <end position="176"/>
    </location>
</feature>
<dbReference type="Proteomes" id="UP000008237">
    <property type="component" value="Unassembled WGS sequence"/>
</dbReference>
<comment type="subcellular location">
    <subcellularLocation>
        <location evidence="1">Nucleus</location>
    </subcellularLocation>
</comment>
<feature type="compositionally biased region" description="Low complexity" evidence="2">
    <location>
        <begin position="398"/>
        <end position="423"/>
    </location>
</feature>
<feature type="compositionally biased region" description="Low complexity" evidence="2">
    <location>
        <begin position="231"/>
        <end position="245"/>
    </location>
</feature>
<dbReference type="Pfam" id="PF13384">
    <property type="entry name" value="HTH_23"/>
    <property type="match status" value="1"/>
</dbReference>
<protein>
    <submittedName>
        <fullName evidence="3">Uncharacterized protein</fullName>
    </submittedName>
</protein>
<name>E2BYY9_HARSA</name>
<feature type="compositionally biased region" description="Pro residues" evidence="2">
    <location>
        <begin position="667"/>
        <end position="688"/>
    </location>
</feature>
<feature type="compositionally biased region" description="Pro residues" evidence="2">
    <location>
        <begin position="288"/>
        <end position="300"/>
    </location>
</feature>
<dbReference type="InParanoid" id="E2BYY9"/>
<reference evidence="3 4" key="1">
    <citation type="journal article" date="2010" name="Science">
        <title>Genomic comparison of the ants Camponotus floridanus and Harpegnathos saltator.</title>
        <authorList>
            <person name="Bonasio R."/>
            <person name="Zhang G."/>
            <person name="Ye C."/>
            <person name="Mutti N.S."/>
            <person name="Fang X."/>
            <person name="Qin N."/>
            <person name="Donahue G."/>
            <person name="Yang P."/>
            <person name="Li Q."/>
            <person name="Li C."/>
            <person name="Zhang P."/>
            <person name="Huang Z."/>
            <person name="Berger S.L."/>
            <person name="Reinberg D."/>
            <person name="Wang J."/>
            <person name="Liebig J."/>
        </authorList>
    </citation>
    <scope>NUCLEOTIDE SEQUENCE [LARGE SCALE GENOMIC DNA]</scope>
    <source>
        <strain evidence="3 4">R22 G/1</strain>
    </source>
</reference>
<gene>
    <name evidence="3" type="ORF">EAI_11689</name>
</gene>
<evidence type="ECO:0000256" key="2">
    <source>
        <dbReference type="SAM" id="MobiDB-lite"/>
    </source>
</evidence>
<dbReference type="AlphaFoldDB" id="E2BYY9"/>
<dbReference type="EMBL" id="GL451531">
    <property type="protein sequence ID" value="EFN79107.1"/>
    <property type="molecule type" value="Genomic_DNA"/>
</dbReference>
<proteinExistence type="predicted"/>
<feature type="compositionally biased region" description="Low complexity" evidence="2">
    <location>
        <begin position="362"/>
        <end position="386"/>
    </location>
</feature>
<evidence type="ECO:0000313" key="3">
    <source>
        <dbReference type="EMBL" id="EFN79107.1"/>
    </source>
</evidence>
<feature type="region of interest" description="Disordered" evidence="2">
    <location>
        <begin position="280"/>
        <end position="452"/>
    </location>
</feature>
<keyword evidence="4" id="KW-1185">Reference proteome</keyword>
<feature type="compositionally biased region" description="Polar residues" evidence="2">
    <location>
        <begin position="342"/>
        <end position="354"/>
    </location>
</feature>
<evidence type="ECO:0000256" key="1">
    <source>
        <dbReference type="ARBA" id="ARBA00004123"/>
    </source>
</evidence>
<dbReference type="SUPFAM" id="SSF46689">
    <property type="entry name" value="Homeodomain-like"/>
    <property type="match status" value="2"/>
</dbReference>
<feature type="region of interest" description="Disordered" evidence="2">
    <location>
        <begin position="139"/>
        <end position="245"/>
    </location>
</feature>
<dbReference type="OrthoDB" id="9996331at2759"/>
<feature type="compositionally biased region" description="Polar residues" evidence="2">
    <location>
        <begin position="639"/>
        <end position="654"/>
    </location>
</feature>
<feature type="compositionally biased region" description="Low complexity" evidence="2">
    <location>
        <begin position="199"/>
        <end position="221"/>
    </location>
</feature>
<feature type="region of interest" description="Disordered" evidence="2">
    <location>
        <begin position="574"/>
        <end position="695"/>
    </location>
</feature>
<sequence>MGKTRGVHETTPELRNRMVGMYEAGLGLREIAAAVNCSQRTVKRWLNRFDKEGTVETRERCGRKRATTTEQDEAIIRLATQTPITAAKAVLPALGLTCSVDTVRERLHKAGIHNWSPSRKYMQRIPLGDADGAAIQQAVWRPTGTQLGKKKTPKDSNKSEKNSAVVKKKNPPKKVRVRDLYVGDGAPADSLKSNQNAEQQQQQQQQQQHQQQPQSFVFPQQNLPPPPPAPQAEMQPPTQPLPTTQTEFGNALSLVQQPQPIYQHPGLNIVQNWPLDLVQGSHHYPQGQPNPIPHEQPPPQQQLQELHTQQEQQQQQQQQQQQHHAQQVQQQVQQHVQTQVQSRLQSQPHQQNTQSHHHNLDQTQLQAVEHQVQQQQQQQQQSHLQSNIPSPEASANIGSENSNTCSSNENSQSSCEGQQSKGSSSRKIRGGKSETERQKKKKKGGKAKGTLETSVEIRNRMIGMSEAGLSTLSIALAIDRSERTVKRWLERWHKEGNVQTKERKGRRRITTKEQDEAIVAMATQHPLTAAKYVAPALGLKCSVDTIRERLHKAGIHSWKLGKKQGEGNAVHTVHLWQPSGNRPNKPKMPGDKKKKGTGGKKRDSTTNSGQKQRIVRKKKNDSAPLKTTPPPANMMPEQPTLSFHNPGTMTNYVSGPNIMQPVHNLSAPPPTLPQPQPPPPPAPQPMQPMGPMMQQRPDCRLAQSIVPPVSGPSNSGVAYPSCMVGNSGHTGHMEQTDPLNYEPYIWSF</sequence>
<feature type="compositionally biased region" description="Low complexity" evidence="2">
    <location>
        <begin position="301"/>
        <end position="341"/>
    </location>
</feature>